<reference evidence="2" key="1">
    <citation type="submission" date="2022-04" db="EMBL/GenBank/DDBJ databases">
        <title>Carnegiea gigantea Genome sequencing and assembly v2.</title>
        <authorList>
            <person name="Copetti D."/>
            <person name="Sanderson M.J."/>
            <person name="Burquez A."/>
            <person name="Wojciechowski M.F."/>
        </authorList>
    </citation>
    <scope>NUCLEOTIDE SEQUENCE</scope>
    <source>
        <strain evidence="2">SGP5-SGP5p</strain>
        <tissue evidence="2">Aerial part</tissue>
    </source>
</reference>
<dbReference type="GO" id="GO:0071486">
    <property type="term" value="P:cellular response to high light intensity"/>
    <property type="evidence" value="ECO:0007669"/>
    <property type="project" value="InterPro"/>
</dbReference>
<gene>
    <name evidence="2" type="ORF">Cgig2_033070</name>
</gene>
<dbReference type="OrthoDB" id="1937750at2759"/>
<keyword evidence="1" id="KW-1133">Transmembrane helix</keyword>
<evidence type="ECO:0008006" key="4">
    <source>
        <dbReference type="Google" id="ProtNLM"/>
    </source>
</evidence>
<keyword evidence="1" id="KW-0472">Membrane</keyword>
<name>A0A9Q1JI56_9CARY</name>
<feature type="transmembrane region" description="Helical" evidence="1">
    <location>
        <begin position="137"/>
        <end position="157"/>
    </location>
</feature>
<dbReference type="PANTHER" id="PTHR36490:SF1">
    <property type="entry name" value="STRESS ENHANCED PROTEIN 2, CHLOROPLASTIC"/>
    <property type="match status" value="1"/>
</dbReference>
<dbReference type="Proteomes" id="UP001153076">
    <property type="component" value="Unassembled WGS sequence"/>
</dbReference>
<dbReference type="AlphaFoldDB" id="A0A9Q1JI56"/>
<proteinExistence type="predicted"/>
<evidence type="ECO:0000313" key="2">
    <source>
        <dbReference type="EMBL" id="KAJ8423814.1"/>
    </source>
</evidence>
<dbReference type="InterPro" id="IPR044971">
    <property type="entry name" value="SEP2"/>
</dbReference>
<feature type="transmembrane region" description="Helical" evidence="1">
    <location>
        <begin position="106"/>
        <end position="125"/>
    </location>
</feature>
<protein>
    <recommendedName>
        <fullName evidence="4">Stress enhanced protein 2</fullName>
    </recommendedName>
</protein>
<dbReference type="SUPFAM" id="SSF103511">
    <property type="entry name" value="Chlorophyll a-b binding protein"/>
    <property type="match status" value="1"/>
</dbReference>
<dbReference type="PANTHER" id="PTHR36490">
    <property type="entry name" value="STRESS ENHANCED PROTEIN 2, CHLOROPLASTIC"/>
    <property type="match status" value="1"/>
</dbReference>
<sequence length="204" mass="21758">MVGVAVARVIHCELQAQKPPPQPKAGAESSTGPDQVKVVLQPRLCTLRSYAPDRGGVIRTVPRSSPKVEGGVDGGAAAEELELSPFLENLYEYIESTKKSQDFEILTGRLAMMVFAATIGVELATGNSVFKKMDLQGIAQGIGACLVAVACAAGFAYSSSARKRVGRIFTISCNAFIDALIDNIVDGLFYDSELDDRSDDKIDL</sequence>
<dbReference type="EMBL" id="JAKOGI010001856">
    <property type="protein sequence ID" value="KAJ8423814.1"/>
    <property type="molecule type" value="Genomic_DNA"/>
</dbReference>
<evidence type="ECO:0000313" key="3">
    <source>
        <dbReference type="Proteomes" id="UP001153076"/>
    </source>
</evidence>
<accession>A0A9Q1JI56</accession>
<evidence type="ECO:0000256" key="1">
    <source>
        <dbReference type="SAM" id="Phobius"/>
    </source>
</evidence>
<comment type="caution">
    <text evidence="2">The sequence shown here is derived from an EMBL/GenBank/DDBJ whole genome shotgun (WGS) entry which is preliminary data.</text>
</comment>
<organism evidence="2 3">
    <name type="scientific">Carnegiea gigantea</name>
    <dbReference type="NCBI Taxonomy" id="171969"/>
    <lineage>
        <taxon>Eukaryota</taxon>
        <taxon>Viridiplantae</taxon>
        <taxon>Streptophyta</taxon>
        <taxon>Embryophyta</taxon>
        <taxon>Tracheophyta</taxon>
        <taxon>Spermatophyta</taxon>
        <taxon>Magnoliopsida</taxon>
        <taxon>eudicotyledons</taxon>
        <taxon>Gunneridae</taxon>
        <taxon>Pentapetalae</taxon>
        <taxon>Caryophyllales</taxon>
        <taxon>Cactineae</taxon>
        <taxon>Cactaceae</taxon>
        <taxon>Cactoideae</taxon>
        <taxon>Echinocereeae</taxon>
        <taxon>Carnegiea</taxon>
    </lineage>
</organism>
<keyword evidence="3" id="KW-1185">Reference proteome</keyword>
<keyword evidence="1" id="KW-0812">Transmembrane</keyword>